<evidence type="ECO:0000313" key="5">
    <source>
        <dbReference type="Proteomes" id="UP000220611"/>
    </source>
</evidence>
<name>A7VTK1_9FIRM</name>
<dbReference type="Proteomes" id="UP000003490">
    <property type="component" value="Unassembled WGS sequence"/>
</dbReference>
<reference evidence="3 5" key="3">
    <citation type="submission" date="2017-07" db="EMBL/GenBank/DDBJ databases">
        <title>Prevalence of linear plasmids in Cutibacterium (Propionibacterium) acnes isolates obtained from prostatic tissue.</title>
        <authorList>
            <person name="Davidsson S."/>
            <person name="Carlsson J."/>
            <person name="Molling P."/>
            <person name="Andren O."/>
            <person name="Andersson S.-O."/>
            <person name="Brzuszkiewicz E."/>
            <person name="Poehlein A."/>
            <person name="Al-Zeer M."/>
            <person name="Brinkmann V."/>
            <person name="Scavenius C."/>
            <person name="Nazipi S."/>
            <person name="Soderquist B."/>
            <person name="Bruggemann H."/>
        </authorList>
    </citation>
    <scope>NUCLEOTIDE SEQUENCE [LARGE SCALE GENOMIC DNA]</scope>
    <source>
        <strain evidence="3 5">DSM 753</strain>
    </source>
</reference>
<proteinExistence type="predicted"/>
<evidence type="ECO:0000256" key="1">
    <source>
        <dbReference type="SAM" id="MobiDB-lite"/>
    </source>
</evidence>
<organism evidence="2 4">
    <name type="scientific">[Clostridium] leptum DSM 753</name>
    <dbReference type="NCBI Taxonomy" id="428125"/>
    <lineage>
        <taxon>Bacteria</taxon>
        <taxon>Bacillati</taxon>
        <taxon>Bacillota</taxon>
        <taxon>Clostridia</taxon>
        <taxon>Eubacteriales</taxon>
        <taxon>Oscillospiraceae</taxon>
        <taxon>Oscillospiraceae incertae sedis</taxon>
    </lineage>
</organism>
<protein>
    <submittedName>
        <fullName evidence="2">Uncharacterized protein</fullName>
    </submittedName>
</protein>
<dbReference type="AlphaFoldDB" id="A7VTK1"/>
<reference evidence="2 4" key="2">
    <citation type="submission" date="2007-08" db="EMBL/GenBank/DDBJ databases">
        <authorList>
            <person name="Fulton L."/>
            <person name="Clifton S."/>
            <person name="Fulton B."/>
            <person name="Xu J."/>
            <person name="Minx P."/>
            <person name="Pepin K.H."/>
            <person name="Johnson M."/>
            <person name="Thiruvilangam P."/>
            <person name="Bhonagiri V."/>
            <person name="Nash W.E."/>
            <person name="Wang C."/>
            <person name="Mardis E.R."/>
            <person name="Wilson R.K."/>
        </authorList>
    </citation>
    <scope>NUCLEOTIDE SEQUENCE [LARGE SCALE GENOMIC DNA]</scope>
    <source>
        <strain evidence="2 4">DSM 753</strain>
    </source>
</reference>
<feature type="compositionally biased region" description="Basic residues" evidence="1">
    <location>
        <begin position="10"/>
        <end position="19"/>
    </location>
</feature>
<gene>
    <name evidence="3" type="ORF">CH238_00215</name>
    <name evidence="2" type="ORF">CLOLEP_01893</name>
</gene>
<comment type="caution">
    <text evidence="2">The sequence shown here is derived from an EMBL/GenBank/DDBJ whole genome shotgun (WGS) entry which is preliminary data.</text>
</comment>
<evidence type="ECO:0000313" key="3">
    <source>
        <dbReference type="EMBL" id="PEQ25465.1"/>
    </source>
</evidence>
<keyword evidence="5" id="KW-1185">Reference proteome</keyword>
<feature type="region of interest" description="Disordered" evidence="1">
    <location>
        <begin position="1"/>
        <end position="30"/>
    </location>
</feature>
<evidence type="ECO:0000313" key="4">
    <source>
        <dbReference type="Proteomes" id="UP000003490"/>
    </source>
</evidence>
<sequence length="60" mass="6845">MGLTKSVRAERKRKIKRTGKPPDDETSAKNVSGAMLFPRLFGGWRTQRKKLPLSVMTVMR</sequence>
<evidence type="ECO:0000313" key="2">
    <source>
        <dbReference type="EMBL" id="EDO61497.1"/>
    </source>
</evidence>
<accession>A7VTK1</accession>
<reference evidence="2 4" key="1">
    <citation type="submission" date="2007-08" db="EMBL/GenBank/DDBJ databases">
        <title>Draft genome sequence of Clostridium leptum (DSM 753).</title>
        <authorList>
            <person name="Sudarsanam P."/>
            <person name="Ley R."/>
            <person name="Guruge J."/>
            <person name="Turnbaugh P.J."/>
            <person name="Mahowald M."/>
            <person name="Liep D."/>
            <person name="Gordon J."/>
        </authorList>
    </citation>
    <scope>NUCLEOTIDE SEQUENCE [LARGE SCALE GENOMIC DNA]</scope>
    <source>
        <strain evidence="2 4">DSM 753</strain>
    </source>
</reference>
<dbReference type="EMBL" id="ABCB02000018">
    <property type="protein sequence ID" value="EDO61497.1"/>
    <property type="molecule type" value="Genomic_DNA"/>
</dbReference>
<dbReference type="HOGENOM" id="CLU_2933155_0_0_9"/>
<dbReference type="EMBL" id="NOXF01000001">
    <property type="protein sequence ID" value="PEQ25465.1"/>
    <property type="molecule type" value="Genomic_DNA"/>
</dbReference>
<dbReference type="Proteomes" id="UP000220611">
    <property type="component" value="Unassembled WGS sequence"/>
</dbReference>